<reference evidence="2" key="2">
    <citation type="journal article" date="2010" name="Probiotics Antimicrob. Proteins">
        <title>Cloning and characterization of the gene cluster involved in the production of the circular bacteriocin carnocyclin A.</title>
        <authorList>
            <person name="van Belkum M.J."/>
            <person name="Martin-Visscher L.A."/>
            <person name="Vederas J.C."/>
        </authorList>
    </citation>
    <scope>NUCLEOTIDE SEQUENCE</scope>
    <source>
        <strain evidence="2">UAL307</strain>
    </source>
</reference>
<keyword evidence="1" id="KW-0812">Transmembrane</keyword>
<protein>
    <submittedName>
        <fullName evidence="2">Uncharacterized protein</fullName>
    </submittedName>
</protein>
<proteinExistence type="predicted"/>
<dbReference type="EMBL" id="EU624394">
    <property type="protein sequence ID" value="ADO17964.1"/>
    <property type="molecule type" value="Genomic_DNA"/>
</dbReference>
<reference evidence="2" key="1">
    <citation type="journal article" date="2008" name="Appl. Environ. Microbiol.">
        <title>Isolation and characterization of carnocyclin a, a novel circular bacteriocin produced by Carnobacterium maltaromaticum UAL307.</title>
        <authorList>
            <person name="Martin-Visscher L.A."/>
            <person name="van Belkum M.J."/>
            <person name="Garneau-Tsodikova S."/>
            <person name="Whittal R.M."/>
            <person name="Zheng J."/>
            <person name="McMullen L.M."/>
            <person name="Vederas J.C."/>
        </authorList>
    </citation>
    <scope>NUCLEOTIDE SEQUENCE</scope>
    <source>
        <strain evidence="2">UAL307</strain>
    </source>
</reference>
<accession>E1U2S8</accession>
<sequence>MKKSKVILFLGLIVWGYFGLGPWSKPVDDFYDIKKHKDIK</sequence>
<dbReference type="AlphaFoldDB" id="E1U2S8"/>
<organism evidence="2">
    <name type="scientific">Carnobacterium maltaromaticum</name>
    <name type="common">Carnobacterium piscicola</name>
    <dbReference type="NCBI Taxonomy" id="2751"/>
    <lineage>
        <taxon>Bacteria</taxon>
        <taxon>Bacillati</taxon>
        <taxon>Bacillota</taxon>
        <taxon>Bacilli</taxon>
        <taxon>Lactobacillales</taxon>
        <taxon>Carnobacteriaceae</taxon>
        <taxon>Carnobacterium</taxon>
    </lineage>
</organism>
<dbReference type="GeneID" id="83607565"/>
<keyword evidence="1" id="KW-1133">Transmembrane helix</keyword>
<evidence type="ECO:0000313" key="2">
    <source>
        <dbReference type="EMBL" id="ADO17964.1"/>
    </source>
</evidence>
<evidence type="ECO:0000256" key="1">
    <source>
        <dbReference type="SAM" id="Phobius"/>
    </source>
</evidence>
<keyword evidence="1" id="KW-0472">Membrane</keyword>
<feature type="transmembrane region" description="Helical" evidence="1">
    <location>
        <begin position="7"/>
        <end position="24"/>
    </location>
</feature>
<dbReference type="RefSeq" id="WP_267495444.1">
    <property type="nucleotide sequence ID" value="NZ_LHUF01000012.1"/>
</dbReference>
<name>E1U2S8_CARML</name>